<keyword evidence="4 5" id="KW-0326">Glycosidase</keyword>
<protein>
    <submittedName>
        <fullName evidence="9">Acidic mammalian chitinase-like</fullName>
    </submittedName>
</protein>
<dbReference type="Gene3D" id="3.20.20.80">
    <property type="entry name" value="Glycosidases"/>
    <property type="match status" value="1"/>
</dbReference>
<proteinExistence type="inferred from homology"/>
<keyword evidence="8" id="KW-1185">Reference proteome</keyword>
<sequence>MAVALPSIKVRDKMQMFLFIFLLAAACFKTNAKMSNYRRVCFITSWSQYVTGAGKFMPENVDATLCTHINYAFAKISGNQIHFADWNDVPREHSIGRYKETVQLKHQNSQLKILLSVGGWSLESLPFSDMVSTRINRKEFIQSTISFLKQHGFDGLDLDWEYPGFRGGRSEDKFKFTLLLKELNEAFVDDSKRTGHDQLLLTITVAAGQKHITNGYEVAKIANIVDFINIMTYDFHGAWQNKTSHHSPLYARPDEIGDERKSNLAWASKYWVKLGCPSHKLNIGLALYGRGYRLKNPLDSRAGAMADGPSTARRFSTENGFISYYEVCLEQKAGAVERWIAGSEVPYMVVKDEWIGYDNEKSLTLKVKWMKENHFGGVSVWALPLDDFKNMCGKGKYPLMKSIVRAITGRSRLTSKRRPNFRNTGVFDRNVRKWWRNHK</sequence>
<dbReference type="PANTHER" id="PTHR11177">
    <property type="entry name" value="CHITINASE"/>
    <property type="match status" value="1"/>
</dbReference>
<evidence type="ECO:0000256" key="2">
    <source>
        <dbReference type="ARBA" id="ARBA00022801"/>
    </source>
</evidence>
<feature type="domain" description="GH18" evidence="7">
    <location>
        <begin position="37"/>
        <end position="410"/>
    </location>
</feature>
<evidence type="ECO:0000259" key="7">
    <source>
        <dbReference type="PROSITE" id="PS51910"/>
    </source>
</evidence>
<evidence type="ECO:0000256" key="3">
    <source>
        <dbReference type="ARBA" id="ARBA00023157"/>
    </source>
</evidence>
<dbReference type="GO" id="GO:0008061">
    <property type="term" value="F:chitin binding"/>
    <property type="evidence" value="ECO:0007669"/>
    <property type="project" value="InterPro"/>
</dbReference>
<dbReference type="Pfam" id="PF00704">
    <property type="entry name" value="Glyco_hydro_18"/>
    <property type="match status" value="1"/>
</dbReference>
<dbReference type="RefSeq" id="XP_036369663.1">
    <property type="nucleotide sequence ID" value="XM_036513770.1"/>
</dbReference>
<reference evidence="9" key="1">
    <citation type="submission" date="2025-08" db="UniProtKB">
        <authorList>
            <consortium name="RefSeq"/>
        </authorList>
    </citation>
    <scope>IDENTIFICATION</scope>
</reference>
<dbReference type="GO" id="GO:0006032">
    <property type="term" value="P:chitin catabolic process"/>
    <property type="evidence" value="ECO:0007669"/>
    <property type="project" value="UniProtKB-ARBA"/>
</dbReference>
<dbReference type="GO" id="GO:0005576">
    <property type="term" value="C:extracellular region"/>
    <property type="evidence" value="ECO:0007669"/>
    <property type="project" value="TreeGrafter"/>
</dbReference>
<dbReference type="InterPro" id="IPR001223">
    <property type="entry name" value="Glyco_hydro18_cat"/>
</dbReference>
<comment type="similarity">
    <text evidence="6">Belongs to the glycosyl hydrolase 18 family.</text>
</comment>
<dbReference type="InterPro" id="IPR011583">
    <property type="entry name" value="Chitinase_II/V-like_cat"/>
</dbReference>
<dbReference type="InterPro" id="IPR050314">
    <property type="entry name" value="Glycosyl_Hydrlase_18"/>
</dbReference>
<keyword evidence="3" id="KW-1015">Disulfide bond</keyword>
<dbReference type="CDD" id="cd02872">
    <property type="entry name" value="GH18_chitolectin_chitotriosidase"/>
    <property type="match status" value="1"/>
</dbReference>
<keyword evidence="1" id="KW-0732">Signal</keyword>
<dbReference type="InterPro" id="IPR029070">
    <property type="entry name" value="Chitinase_insertion_sf"/>
</dbReference>
<evidence type="ECO:0000256" key="5">
    <source>
        <dbReference type="RuleBase" id="RU000489"/>
    </source>
</evidence>
<dbReference type="InterPro" id="IPR017853">
    <property type="entry name" value="GH"/>
</dbReference>
<dbReference type="FunFam" id="3.20.20.80:FF:000007">
    <property type="entry name" value="Acidic mammalian chitinase"/>
    <property type="match status" value="1"/>
</dbReference>
<keyword evidence="2 5" id="KW-0378">Hydrolase</keyword>
<dbReference type="FunFam" id="3.10.50.10:FF:000001">
    <property type="entry name" value="Chitinase 3-like 1"/>
    <property type="match status" value="1"/>
</dbReference>
<dbReference type="PROSITE" id="PS01095">
    <property type="entry name" value="GH18_1"/>
    <property type="match status" value="1"/>
</dbReference>
<dbReference type="InterPro" id="IPR001579">
    <property type="entry name" value="Glyco_hydro_18_chit_AS"/>
</dbReference>
<evidence type="ECO:0000256" key="1">
    <source>
        <dbReference type="ARBA" id="ARBA00022729"/>
    </source>
</evidence>
<dbReference type="SMART" id="SM00636">
    <property type="entry name" value="Glyco_18"/>
    <property type="match status" value="1"/>
</dbReference>
<dbReference type="GO" id="GO:0005975">
    <property type="term" value="P:carbohydrate metabolic process"/>
    <property type="evidence" value="ECO:0007669"/>
    <property type="project" value="InterPro"/>
</dbReference>
<dbReference type="Gene3D" id="3.10.50.10">
    <property type="match status" value="1"/>
</dbReference>
<evidence type="ECO:0000313" key="8">
    <source>
        <dbReference type="Proteomes" id="UP000515154"/>
    </source>
</evidence>
<dbReference type="Proteomes" id="UP000515154">
    <property type="component" value="Linkage group LG2"/>
</dbReference>
<gene>
    <name evidence="9" type="primary">LOC115224786</name>
</gene>
<evidence type="ECO:0000256" key="4">
    <source>
        <dbReference type="ARBA" id="ARBA00023295"/>
    </source>
</evidence>
<dbReference type="GO" id="GO:0004568">
    <property type="term" value="F:chitinase activity"/>
    <property type="evidence" value="ECO:0007669"/>
    <property type="project" value="UniProtKB-ARBA"/>
</dbReference>
<name>A0A7E6FPX4_9MOLL</name>
<dbReference type="SUPFAM" id="SSF54556">
    <property type="entry name" value="Chitinase insertion domain"/>
    <property type="match status" value="1"/>
</dbReference>
<dbReference type="PROSITE" id="PS51910">
    <property type="entry name" value="GH18_2"/>
    <property type="match status" value="1"/>
</dbReference>
<dbReference type="PANTHER" id="PTHR11177:SF317">
    <property type="entry name" value="CHITINASE 12-RELATED"/>
    <property type="match status" value="1"/>
</dbReference>
<dbReference type="AlphaFoldDB" id="A0A7E6FPX4"/>
<dbReference type="KEGG" id="osn:115224786"/>
<evidence type="ECO:0000313" key="9">
    <source>
        <dbReference type="RefSeq" id="XP_036369663.1"/>
    </source>
</evidence>
<organism evidence="8 9">
    <name type="scientific">Octopus sinensis</name>
    <name type="common">East Asian common octopus</name>
    <dbReference type="NCBI Taxonomy" id="2607531"/>
    <lineage>
        <taxon>Eukaryota</taxon>
        <taxon>Metazoa</taxon>
        <taxon>Spiralia</taxon>
        <taxon>Lophotrochozoa</taxon>
        <taxon>Mollusca</taxon>
        <taxon>Cephalopoda</taxon>
        <taxon>Coleoidea</taxon>
        <taxon>Octopodiformes</taxon>
        <taxon>Octopoda</taxon>
        <taxon>Incirrata</taxon>
        <taxon>Octopodidae</taxon>
        <taxon>Octopus</taxon>
    </lineage>
</organism>
<accession>A0A7E6FPX4</accession>
<dbReference type="SUPFAM" id="SSF51445">
    <property type="entry name" value="(Trans)glycosidases"/>
    <property type="match status" value="1"/>
</dbReference>
<evidence type="ECO:0000256" key="6">
    <source>
        <dbReference type="RuleBase" id="RU004453"/>
    </source>
</evidence>